<comment type="similarity">
    <text evidence="2">Belongs to the sterol desaturase family.</text>
</comment>
<protein>
    <recommendedName>
        <fullName evidence="11">Protein ECERIFERUM 1-like</fullName>
    </recommendedName>
</protein>
<reference evidence="9 10" key="1">
    <citation type="journal article" date="2020" name="IScience">
        <title>Genome Sequencing of the Endangered Kingdonia uniflora (Circaeasteraceae, Ranunculales) Reveals Potential Mechanisms of Evolutionary Specialization.</title>
        <authorList>
            <person name="Sun Y."/>
            <person name="Deng T."/>
            <person name="Zhang A."/>
            <person name="Moore M.J."/>
            <person name="Landis J.B."/>
            <person name="Lin N."/>
            <person name="Zhang H."/>
            <person name="Zhang X."/>
            <person name="Huang J."/>
            <person name="Zhang X."/>
            <person name="Sun H."/>
            <person name="Wang H."/>
        </authorList>
    </citation>
    <scope>NUCLEOTIDE SEQUENCE [LARGE SCALE GENOMIC DNA]</scope>
    <source>
        <strain evidence="9">TB1705</strain>
        <tissue evidence="9">Leaf</tissue>
    </source>
</reference>
<feature type="transmembrane region" description="Helical" evidence="6">
    <location>
        <begin position="118"/>
        <end position="140"/>
    </location>
</feature>
<dbReference type="GO" id="GO:0016020">
    <property type="term" value="C:membrane"/>
    <property type="evidence" value="ECO:0007669"/>
    <property type="project" value="UniProtKB-SubCell"/>
</dbReference>
<dbReference type="GO" id="GO:0005506">
    <property type="term" value="F:iron ion binding"/>
    <property type="evidence" value="ECO:0007669"/>
    <property type="project" value="InterPro"/>
</dbReference>
<evidence type="ECO:0000259" key="7">
    <source>
        <dbReference type="Pfam" id="PF04116"/>
    </source>
</evidence>
<organism evidence="9 10">
    <name type="scientific">Kingdonia uniflora</name>
    <dbReference type="NCBI Taxonomy" id="39325"/>
    <lineage>
        <taxon>Eukaryota</taxon>
        <taxon>Viridiplantae</taxon>
        <taxon>Streptophyta</taxon>
        <taxon>Embryophyta</taxon>
        <taxon>Tracheophyta</taxon>
        <taxon>Spermatophyta</taxon>
        <taxon>Magnoliopsida</taxon>
        <taxon>Ranunculales</taxon>
        <taxon>Circaeasteraceae</taxon>
        <taxon>Kingdonia</taxon>
    </lineage>
</organism>
<keyword evidence="4 6" id="KW-1133">Transmembrane helix</keyword>
<evidence type="ECO:0000256" key="6">
    <source>
        <dbReference type="SAM" id="Phobius"/>
    </source>
</evidence>
<dbReference type="Proteomes" id="UP000541444">
    <property type="component" value="Unassembled WGS sequence"/>
</dbReference>
<keyword evidence="10" id="KW-1185">Reference proteome</keyword>
<sequence>MASKPGPLTDWPWKKLGNFKYAVLAPGIAYSLYSYFSKEEGQRDTTGLLILPYLLWRVIHHQAWISLARLKTVQSKHRILDKSIEFEQIDRERNCRTFSGLVTVWEENVSLNHLAAVYALRAMLMVTLVYMMIFIILRVNEVTLRNGIDRDDLILLNGVLFYGAIFLFPRATKLPLWRTDGIIFTTLLHVGPTEFLYYWLHRALHHHFLYSRYHSHHHSSIVTEPVTAVVHPFAEHIMYFVLFGIPMVIPVFTGTASIASELGYITFVDFMNSMGHCNFELIPKWLFDVFPFLKYIMYTPSFHSLHHTQFRTNLSLFMPFYDYLYGTMDVSTDKVYETSLKGKTETPDAVYLMHPTTLESIYHLRPGFPSLASGPYASKWFMWMLWPVTYGCMLLSWVYDSVFTVERHVFNDLKMQTWAIPRYSFQFFLPWQREKINGMIEKAILKAEEAGVKGEDLNGNGELYIQKHPNLKIRIVDGSTLAVAVVLNSIPQGTQEVLLRGKPSKVVCAIIEALCHKGIQVAVAHKDDYEKLKLRLPKDLSSKLVFSTSPRQKVWLVEGGVLTDEEQKQAPEGTRFIPLSQFPLKRTRRNCIYYSTPAFIIPKALENVHACENWLPRRVMSAWHVSGIVHSLEGWDEHECGEKLLDIEKVWRATLRHGFVPLIHT</sequence>
<evidence type="ECO:0000313" key="9">
    <source>
        <dbReference type="EMBL" id="KAF6168830.1"/>
    </source>
</evidence>
<dbReference type="Pfam" id="PF12076">
    <property type="entry name" value="CER1-like_C"/>
    <property type="match status" value="1"/>
</dbReference>
<evidence type="ECO:0000256" key="5">
    <source>
        <dbReference type="ARBA" id="ARBA00023136"/>
    </source>
</evidence>
<comment type="caution">
    <text evidence="9">The sequence shown here is derived from an EMBL/GenBank/DDBJ whole genome shotgun (WGS) entry which is preliminary data.</text>
</comment>
<dbReference type="AlphaFoldDB" id="A0A7J7NP57"/>
<name>A0A7J7NP57_9MAGN</name>
<feature type="transmembrane region" description="Helical" evidence="6">
    <location>
        <begin position="152"/>
        <end position="169"/>
    </location>
</feature>
<gene>
    <name evidence="9" type="ORF">GIB67_042137</name>
</gene>
<feature type="domain" description="Fatty acid hydroxylase" evidence="7">
    <location>
        <begin position="187"/>
        <end position="327"/>
    </location>
</feature>
<evidence type="ECO:0000313" key="10">
    <source>
        <dbReference type="Proteomes" id="UP000541444"/>
    </source>
</evidence>
<keyword evidence="3 6" id="KW-0812">Transmembrane</keyword>
<proteinExistence type="inferred from homology"/>
<evidence type="ECO:0000256" key="3">
    <source>
        <dbReference type="ARBA" id="ARBA00022692"/>
    </source>
</evidence>
<accession>A0A7J7NP57</accession>
<dbReference type="Pfam" id="PF04116">
    <property type="entry name" value="FA_hydroxylase"/>
    <property type="match status" value="1"/>
</dbReference>
<evidence type="ECO:0000259" key="8">
    <source>
        <dbReference type="Pfam" id="PF12076"/>
    </source>
</evidence>
<dbReference type="OrthoDB" id="408954at2759"/>
<comment type="subcellular location">
    <subcellularLocation>
        <location evidence="1">Membrane</location>
        <topology evidence="1">Multi-pass membrane protein</topology>
    </subcellularLocation>
</comment>
<dbReference type="PANTHER" id="PTHR11863">
    <property type="entry name" value="STEROL DESATURASE"/>
    <property type="match status" value="1"/>
</dbReference>
<dbReference type="InterPro" id="IPR021940">
    <property type="entry name" value="CER1-like_C"/>
</dbReference>
<evidence type="ECO:0008006" key="11">
    <source>
        <dbReference type="Google" id="ProtNLM"/>
    </source>
</evidence>
<evidence type="ECO:0000256" key="1">
    <source>
        <dbReference type="ARBA" id="ARBA00004141"/>
    </source>
</evidence>
<feature type="transmembrane region" description="Helical" evidence="6">
    <location>
        <begin position="181"/>
        <end position="200"/>
    </location>
</feature>
<dbReference type="InterPro" id="IPR050307">
    <property type="entry name" value="Sterol_Desaturase_Related"/>
</dbReference>
<dbReference type="EMBL" id="JACGCM010000677">
    <property type="protein sequence ID" value="KAF6168830.1"/>
    <property type="molecule type" value="Genomic_DNA"/>
</dbReference>
<dbReference type="InterPro" id="IPR006694">
    <property type="entry name" value="Fatty_acid_hydroxylase"/>
</dbReference>
<dbReference type="GO" id="GO:0008610">
    <property type="term" value="P:lipid biosynthetic process"/>
    <property type="evidence" value="ECO:0007669"/>
    <property type="project" value="InterPro"/>
</dbReference>
<dbReference type="GO" id="GO:0016491">
    <property type="term" value="F:oxidoreductase activity"/>
    <property type="evidence" value="ECO:0007669"/>
    <property type="project" value="InterPro"/>
</dbReference>
<keyword evidence="5 6" id="KW-0472">Membrane</keyword>
<evidence type="ECO:0000256" key="4">
    <source>
        <dbReference type="ARBA" id="ARBA00022989"/>
    </source>
</evidence>
<evidence type="ECO:0000256" key="2">
    <source>
        <dbReference type="ARBA" id="ARBA00009324"/>
    </source>
</evidence>
<feature type="domain" description="Very-long-chain aldehyde decarbonylase CER1-like C-terminal" evidence="8">
    <location>
        <begin position="497"/>
        <end position="661"/>
    </location>
</feature>